<feature type="compositionally biased region" description="Low complexity" evidence="1">
    <location>
        <begin position="551"/>
        <end position="562"/>
    </location>
</feature>
<feature type="compositionally biased region" description="Polar residues" evidence="1">
    <location>
        <begin position="25"/>
        <end position="42"/>
    </location>
</feature>
<dbReference type="InterPro" id="IPR001932">
    <property type="entry name" value="PPM-type_phosphatase-like_dom"/>
</dbReference>
<feature type="region of interest" description="Disordered" evidence="1">
    <location>
        <begin position="543"/>
        <end position="562"/>
    </location>
</feature>
<dbReference type="GO" id="GO:0004741">
    <property type="term" value="F:[pyruvate dehydrogenase (acetyl-transferring)]-phosphatase activity"/>
    <property type="evidence" value="ECO:0007669"/>
    <property type="project" value="TreeGrafter"/>
</dbReference>
<evidence type="ECO:0000259" key="3">
    <source>
        <dbReference type="PROSITE" id="PS51746"/>
    </source>
</evidence>
<reference evidence="4" key="1">
    <citation type="submission" date="2022-06" db="EMBL/GenBank/DDBJ databases">
        <title>Complete genome sequences of two strains of the flax pathogen Septoria linicola.</title>
        <authorList>
            <person name="Lapalu N."/>
            <person name="Simon A."/>
            <person name="Demenou B."/>
            <person name="Paumier D."/>
            <person name="Guillot M.-P."/>
            <person name="Gout L."/>
            <person name="Valade R."/>
        </authorList>
    </citation>
    <scope>NUCLEOTIDE SEQUENCE</scope>
    <source>
        <strain evidence="4">SE15195</strain>
    </source>
</reference>
<feature type="transmembrane region" description="Helical" evidence="2">
    <location>
        <begin position="53"/>
        <end position="71"/>
    </location>
</feature>
<keyword evidence="2" id="KW-0472">Membrane</keyword>
<feature type="domain" description="PPM-type phosphatase" evidence="3">
    <location>
        <begin position="150"/>
        <end position="531"/>
    </location>
</feature>
<evidence type="ECO:0000256" key="2">
    <source>
        <dbReference type="SAM" id="Phobius"/>
    </source>
</evidence>
<dbReference type="PROSITE" id="PS51746">
    <property type="entry name" value="PPM_2"/>
    <property type="match status" value="1"/>
</dbReference>
<organism evidence="4 5">
    <name type="scientific">Septoria linicola</name>
    <dbReference type="NCBI Taxonomy" id="215465"/>
    <lineage>
        <taxon>Eukaryota</taxon>
        <taxon>Fungi</taxon>
        <taxon>Dikarya</taxon>
        <taxon>Ascomycota</taxon>
        <taxon>Pezizomycotina</taxon>
        <taxon>Dothideomycetes</taxon>
        <taxon>Dothideomycetidae</taxon>
        <taxon>Mycosphaerellales</taxon>
        <taxon>Mycosphaerellaceae</taxon>
        <taxon>Septoria</taxon>
    </lineage>
</organism>
<feature type="compositionally biased region" description="Basic residues" evidence="1">
    <location>
        <begin position="14"/>
        <end position="24"/>
    </location>
</feature>
<dbReference type="CDD" id="cd00143">
    <property type="entry name" value="PP2Cc"/>
    <property type="match status" value="1"/>
</dbReference>
<evidence type="ECO:0000313" key="4">
    <source>
        <dbReference type="EMBL" id="USW53575.1"/>
    </source>
</evidence>
<dbReference type="Gene3D" id="3.60.40.10">
    <property type="entry name" value="PPM-type phosphatase domain"/>
    <property type="match status" value="1"/>
</dbReference>
<proteinExistence type="predicted"/>
<evidence type="ECO:0000313" key="5">
    <source>
        <dbReference type="Proteomes" id="UP001056384"/>
    </source>
</evidence>
<dbReference type="Proteomes" id="UP001056384">
    <property type="component" value="Chromosome 5"/>
</dbReference>
<dbReference type="AlphaFoldDB" id="A0A9Q9AVZ9"/>
<dbReference type="SMART" id="SM00332">
    <property type="entry name" value="PP2Cc"/>
    <property type="match status" value="1"/>
</dbReference>
<keyword evidence="2" id="KW-1133">Transmembrane helix</keyword>
<dbReference type="InterPro" id="IPR036457">
    <property type="entry name" value="PPM-type-like_dom_sf"/>
</dbReference>
<dbReference type="SUPFAM" id="SSF81606">
    <property type="entry name" value="PP2C-like"/>
    <property type="match status" value="1"/>
</dbReference>
<name>A0A9Q9AVZ9_9PEZI</name>
<dbReference type="InterPro" id="IPR015655">
    <property type="entry name" value="PP2C"/>
</dbReference>
<sequence>MLSHTLRVGQRQTLRAHRTTRFSRRYNNNAQQGPHTTYFQQPVQPPRKWPRRLGLAVWSVGCFAAGTYAWARLAMGPLDDLADMMGGASEVMEDVVAIAALDAIARETPPITLEEADELLRARSGYSVTSKAVAHTCQSPANMPCEDTWSAGAFTLFNDTKKDWCEWAIFDGHAGPRTAQVLKQLIPSIVGERLWDAKCMDKPYVPNDPTTINTLKRAFLELDQEIIGEAGKLIQSGGPLAQVVAVGAAAFSGSCALLALYDPARSVLRVANVGDSRAVFGRWDGTKYVVQPLSIDQTGFNQDEVARLNRDHPGEDKIVDPNSGRVHGIAISRAFGDARWKWPNSLTKLAHDKFWGPSPRPDSMIKTPPYLTAEPEIMETKVRTDGEHPDFLIMASDGLWDQMSSEDAVTCVQMWLEKNKPAAFLEEQPEEEVSSWKDLLKKQPPPGRAPTFTSAADLANDEDVYFDEVEGCTKWKVSPKHFVNEDENCGIHLVKNALGGKRRDLFTGVMSVQTPLARYVRDDITVHVIFFGQDTEPILKKNAQPASGLRASASASASFGSR</sequence>
<gene>
    <name evidence="4" type="ORF">Slin15195_G068940</name>
</gene>
<dbReference type="Pfam" id="PF00481">
    <property type="entry name" value="PP2C"/>
    <property type="match status" value="1"/>
</dbReference>
<dbReference type="PANTHER" id="PTHR13832:SF792">
    <property type="entry name" value="GM14286P"/>
    <property type="match status" value="1"/>
</dbReference>
<feature type="region of interest" description="Disordered" evidence="1">
    <location>
        <begin position="1"/>
        <end position="45"/>
    </location>
</feature>
<dbReference type="PANTHER" id="PTHR13832">
    <property type="entry name" value="PROTEIN PHOSPHATASE 2C"/>
    <property type="match status" value="1"/>
</dbReference>
<keyword evidence="2" id="KW-0812">Transmembrane</keyword>
<dbReference type="GO" id="GO:0005739">
    <property type="term" value="C:mitochondrion"/>
    <property type="evidence" value="ECO:0007669"/>
    <property type="project" value="TreeGrafter"/>
</dbReference>
<accession>A0A9Q9AVZ9</accession>
<keyword evidence="5" id="KW-1185">Reference proteome</keyword>
<dbReference type="EMBL" id="CP099422">
    <property type="protein sequence ID" value="USW53575.1"/>
    <property type="molecule type" value="Genomic_DNA"/>
</dbReference>
<protein>
    <submittedName>
        <fullName evidence="4">PPM-type phosphatase domain, protein phosphatase 2C family</fullName>
    </submittedName>
</protein>
<evidence type="ECO:0000256" key="1">
    <source>
        <dbReference type="SAM" id="MobiDB-lite"/>
    </source>
</evidence>